<feature type="region of interest" description="Disordered" evidence="1">
    <location>
        <begin position="24"/>
        <end position="66"/>
    </location>
</feature>
<dbReference type="KEGG" id="boz:DBV39_00100"/>
<organism evidence="2 3">
    <name type="scientific">Orrella marina</name>
    <dbReference type="NCBI Taxonomy" id="2163011"/>
    <lineage>
        <taxon>Bacteria</taxon>
        <taxon>Pseudomonadati</taxon>
        <taxon>Pseudomonadota</taxon>
        <taxon>Betaproteobacteria</taxon>
        <taxon>Burkholderiales</taxon>
        <taxon>Alcaligenaceae</taxon>
        <taxon>Orrella</taxon>
    </lineage>
</organism>
<dbReference type="InterPro" id="IPR006429">
    <property type="entry name" value="Phage_lambda_portal"/>
</dbReference>
<dbReference type="Proteomes" id="UP000244571">
    <property type="component" value="Chromosome"/>
</dbReference>
<gene>
    <name evidence="2" type="ORF">DBV39_00100</name>
</gene>
<feature type="compositionally biased region" description="Polar residues" evidence="1">
    <location>
        <begin position="484"/>
        <end position="503"/>
    </location>
</feature>
<dbReference type="AlphaFoldDB" id="A0A2R4XF21"/>
<proteinExistence type="predicted"/>
<dbReference type="GO" id="GO:0005198">
    <property type="term" value="F:structural molecule activity"/>
    <property type="evidence" value="ECO:0007669"/>
    <property type="project" value="InterPro"/>
</dbReference>
<evidence type="ECO:0000256" key="1">
    <source>
        <dbReference type="SAM" id="MobiDB-lite"/>
    </source>
</evidence>
<dbReference type="EMBL" id="CP028901">
    <property type="protein sequence ID" value="AWB32371.1"/>
    <property type="molecule type" value="Genomic_DNA"/>
</dbReference>
<sequence length="503" mass="56228">MKLPTLRARGFVLPTRIQNAGSAYEGGAATGSRAKNWNPSSAGPNSAATASLPTLRRRSRDAVRNDPWAKTAGNRWVSNVIGTGIQPYSRHPDKAVREMLKQMWADWVPEADADGRLDFYGLQALAVRSMFNDGETLLRLRPRRPQDGLTVPLQLQALEGDHLPVEDTYSTATGEVVNGVEFDRIGRRVLYHLWSRHPDEPGGSTYRQKRPVPADQVIHAYPVLRPGQVRGVPELATVLLRLKTLDNFDDAVAFRQEVSNLFAGFIIKPSPTEGGDNPLTDDVPEYDDDDTPIASLEPGSMHELNEGQDVRFASPPGAPENYDEFMRQQLMAAFASVGIPYEIATGDLRGISDRTLRVLVNEFHRLIEQFQWTCFIHQWCRPVWNAWVEMLVLAGEISPSDYVNNRRHWQRVLWVPEGWPYFNPVQDVKAKTDEIRSGLTSRSEVILAKGNDPEDVMAQIAHDTEQADALGLVFDSDGRHPKTGSKQPIDNPVDSPSDQTIEQ</sequence>
<dbReference type="Pfam" id="PF05136">
    <property type="entry name" value="Phage_portal_2"/>
    <property type="match status" value="1"/>
</dbReference>
<keyword evidence="3" id="KW-1185">Reference proteome</keyword>
<feature type="compositionally biased region" description="Polar residues" evidence="1">
    <location>
        <begin position="33"/>
        <end position="52"/>
    </location>
</feature>
<evidence type="ECO:0000313" key="3">
    <source>
        <dbReference type="Proteomes" id="UP000244571"/>
    </source>
</evidence>
<accession>A0A2R4XF21</accession>
<name>A0A2R4XF21_9BURK</name>
<reference evidence="2 3" key="1">
    <citation type="submission" date="2018-04" db="EMBL/GenBank/DDBJ databases">
        <title>Bordetella sp. HZ20 isolated from seawater.</title>
        <authorList>
            <person name="Sun C."/>
        </authorList>
    </citation>
    <scope>NUCLEOTIDE SEQUENCE [LARGE SCALE GENOMIC DNA]</scope>
    <source>
        <strain evidence="2 3">HZ20</strain>
    </source>
</reference>
<dbReference type="OrthoDB" id="622132at2"/>
<dbReference type="RefSeq" id="WP_108619812.1">
    <property type="nucleotide sequence ID" value="NZ_CP028901.1"/>
</dbReference>
<evidence type="ECO:0000313" key="2">
    <source>
        <dbReference type="EMBL" id="AWB32371.1"/>
    </source>
</evidence>
<feature type="region of interest" description="Disordered" evidence="1">
    <location>
        <begin position="474"/>
        <end position="503"/>
    </location>
</feature>
<dbReference type="GO" id="GO:0019068">
    <property type="term" value="P:virion assembly"/>
    <property type="evidence" value="ECO:0007669"/>
    <property type="project" value="InterPro"/>
</dbReference>
<dbReference type="NCBIfam" id="TIGR01539">
    <property type="entry name" value="portal_lambda"/>
    <property type="match status" value="1"/>
</dbReference>
<protein>
    <submittedName>
        <fullName evidence="2">Phage portal protein</fullName>
    </submittedName>
</protein>